<name>A0A814V8G0_9BILA</name>
<evidence type="ECO:0000313" key="2">
    <source>
        <dbReference type="Proteomes" id="UP000663889"/>
    </source>
</evidence>
<organism evidence="1 2">
    <name type="scientific">Rotaria sordida</name>
    <dbReference type="NCBI Taxonomy" id="392033"/>
    <lineage>
        <taxon>Eukaryota</taxon>
        <taxon>Metazoa</taxon>
        <taxon>Spiralia</taxon>
        <taxon>Gnathifera</taxon>
        <taxon>Rotifera</taxon>
        <taxon>Eurotatoria</taxon>
        <taxon>Bdelloidea</taxon>
        <taxon>Philodinida</taxon>
        <taxon>Philodinidae</taxon>
        <taxon>Rotaria</taxon>
    </lineage>
</organism>
<sequence>MGLYSSPLHQGSFYLSTQSANQFPYCQHLYAVTLNVGNEKIQTTGRIQLTLQGSNQNSFSLLFDEQANMLLKANTVHTRVLSLDGSLPNVESVSISLKSTLSQMDQPIRQVVVFDIERQKSVTLCPTSDDHLKFELC</sequence>
<protein>
    <submittedName>
        <fullName evidence="1">Uncharacterized protein</fullName>
    </submittedName>
</protein>
<dbReference type="EMBL" id="CAJNOU010001325">
    <property type="protein sequence ID" value="CAF1187642.1"/>
    <property type="molecule type" value="Genomic_DNA"/>
</dbReference>
<gene>
    <name evidence="1" type="ORF">SEV965_LOCUS20410</name>
</gene>
<dbReference type="SUPFAM" id="SSF49723">
    <property type="entry name" value="Lipase/lipooxygenase domain (PLAT/LH2 domain)"/>
    <property type="match status" value="1"/>
</dbReference>
<dbReference type="Gene3D" id="2.60.60.20">
    <property type="entry name" value="PLAT/LH2 domain"/>
    <property type="match status" value="1"/>
</dbReference>
<evidence type="ECO:0000313" key="1">
    <source>
        <dbReference type="EMBL" id="CAF1187642.1"/>
    </source>
</evidence>
<dbReference type="InterPro" id="IPR036392">
    <property type="entry name" value="PLAT/LH2_dom_sf"/>
</dbReference>
<comment type="caution">
    <text evidence="1">The sequence shown here is derived from an EMBL/GenBank/DDBJ whole genome shotgun (WGS) entry which is preliminary data.</text>
</comment>
<reference evidence="1" key="1">
    <citation type="submission" date="2021-02" db="EMBL/GenBank/DDBJ databases">
        <authorList>
            <person name="Nowell W R."/>
        </authorList>
    </citation>
    <scope>NUCLEOTIDE SEQUENCE</scope>
</reference>
<accession>A0A814V8G0</accession>
<dbReference type="Proteomes" id="UP000663889">
    <property type="component" value="Unassembled WGS sequence"/>
</dbReference>
<proteinExistence type="predicted"/>
<dbReference type="AlphaFoldDB" id="A0A814V8G0"/>